<keyword evidence="3" id="KW-0411">Iron-sulfur</keyword>
<gene>
    <name evidence="5" type="ORF">FRD01_14990</name>
</gene>
<organism evidence="5 6">
    <name type="scientific">Microvenator marinus</name>
    <dbReference type="NCBI Taxonomy" id="2600177"/>
    <lineage>
        <taxon>Bacteria</taxon>
        <taxon>Deltaproteobacteria</taxon>
        <taxon>Bradymonadales</taxon>
        <taxon>Microvenatoraceae</taxon>
        <taxon>Microvenator</taxon>
    </lineage>
</organism>
<evidence type="ECO:0000256" key="1">
    <source>
        <dbReference type="ARBA" id="ARBA00022723"/>
    </source>
</evidence>
<feature type="domain" description="4Fe-4S ferredoxin-type" evidence="4">
    <location>
        <begin position="70"/>
        <end position="103"/>
    </location>
</feature>
<dbReference type="Pfam" id="PF00037">
    <property type="entry name" value="Fer4"/>
    <property type="match status" value="2"/>
</dbReference>
<keyword evidence="2" id="KW-0408">Iron</keyword>
<dbReference type="EMBL" id="CP042467">
    <property type="protein sequence ID" value="QED28513.1"/>
    <property type="molecule type" value="Genomic_DNA"/>
</dbReference>
<evidence type="ECO:0000313" key="6">
    <source>
        <dbReference type="Proteomes" id="UP000321595"/>
    </source>
</evidence>
<dbReference type="GO" id="GO:0051536">
    <property type="term" value="F:iron-sulfur cluster binding"/>
    <property type="evidence" value="ECO:0007669"/>
    <property type="project" value="UniProtKB-KW"/>
</dbReference>
<evidence type="ECO:0000256" key="3">
    <source>
        <dbReference type="ARBA" id="ARBA00023014"/>
    </source>
</evidence>
<feature type="domain" description="4Fe-4S ferredoxin-type" evidence="4">
    <location>
        <begin position="191"/>
        <end position="222"/>
    </location>
</feature>
<dbReference type="Gene3D" id="3.30.70.20">
    <property type="match status" value="2"/>
</dbReference>
<dbReference type="InterPro" id="IPR017896">
    <property type="entry name" value="4Fe4S_Fe-S-bd"/>
</dbReference>
<evidence type="ECO:0000256" key="2">
    <source>
        <dbReference type="ARBA" id="ARBA00023004"/>
    </source>
</evidence>
<dbReference type="GO" id="GO:0046872">
    <property type="term" value="F:metal ion binding"/>
    <property type="evidence" value="ECO:0007669"/>
    <property type="project" value="UniProtKB-KW"/>
</dbReference>
<accession>A0A5B8XWU3</accession>
<dbReference type="CDD" id="cd16373">
    <property type="entry name" value="DMSOR_beta_like"/>
    <property type="match status" value="1"/>
</dbReference>
<proteinExistence type="predicted"/>
<dbReference type="SUPFAM" id="SSF54862">
    <property type="entry name" value="4Fe-4S ferredoxins"/>
    <property type="match status" value="1"/>
</dbReference>
<dbReference type="AlphaFoldDB" id="A0A5B8XWU3"/>
<dbReference type="KEGG" id="bbae:FRD01_14990"/>
<protein>
    <submittedName>
        <fullName evidence="5">4Fe-4S dicluster domain-containing protein</fullName>
    </submittedName>
</protein>
<keyword evidence="6" id="KW-1185">Reference proteome</keyword>
<dbReference type="PROSITE" id="PS00198">
    <property type="entry name" value="4FE4S_FER_1"/>
    <property type="match status" value="2"/>
</dbReference>
<evidence type="ECO:0000259" key="4">
    <source>
        <dbReference type="PROSITE" id="PS51379"/>
    </source>
</evidence>
<reference evidence="5 6" key="1">
    <citation type="submission" date="2019-08" db="EMBL/GenBank/DDBJ databases">
        <authorList>
            <person name="Liang Q."/>
        </authorList>
    </citation>
    <scope>NUCLEOTIDE SEQUENCE [LARGE SCALE GENOMIC DNA]</scope>
    <source>
        <strain evidence="5 6">V1718</strain>
    </source>
</reference>
<dbReference type="Proteomes" id="UP000321595">
    <property type="component" value="Chromosome"/>
</dbReference>
<dbReference type="InterPro" id="IPR017900">
    <property type="entry name" value="4Fe4S_Fe_S_CS"/>
</dbReference>
<evidence type="ECO:0000313" key="5">
    <source>
        <dbReference type="EMBL" id="QED28513.1"/>
    </source>
</evidence>
<dbReference type="PROSITE" id="PS51379">
    <property type="entry name" value="4FE4S_FER_2"/>
    <property type="match status" value="2"/>
</dbReference>
<name>A0A5B8XWU3_9DELT</name>
<dbReference type="RefSeq" id="WP_146961004.1">
    <property type="nucleotide sequence ID" value="NZ_CP042467.1"/>
</dbReference>
<sequence>MSSGDDKLSRRELFAKLRPEKKPRSADYEEVAQTPAALPESNFDLLGLLQRIEGNQDRTVKSRVMPVLRPPGAIDETTFLAECTRCLACIEACPYDAIGLAGPQLRGAEGTPVLHPLQSPCKMCPDTPCITACQTPRETGIQPSGVLVAGRGFHMGKASIKTSDCLAYQGGFCSTCAERCPVSGAIEVNMGKPKIVPNLCTGCGICHHVCPAPWNAIILMPELMRPPREIKP</sequence>
<dbReference type="OrthoDB" id="9808559at2"/>
<keyword evidence="1" id="KW-0479">Metal-binding</keyword>